<dbReference type="InterPro" id="IPR021476">
    <property type="entry name" value="Egh16-like"/>
</dbReference>
<evidence type="ECO:0000256" key="2">
    <source>
        <dbReference type="SAM" id="MobiDB-lite"/>
    </source>
</evidence>
<keyword evidence="3" id="KW-0472">Membrane</keyword>
<accession>A0A364MXK1</accession>
<dbReference type="PROSITE" id="PS50088">
    <property type="entry name" value="ANK_REPEAT"/>
    <property type="match status" value="1"/>
</dbReference>
<keyword evidence="3" id="KW-0812">Transmembrane</keyword>
<proteinExistence type="predicted"/>
<dbReference type="Gene3D" id="1.25.40.20">
    <property type="entry name" value="Ankyrin repeat-containing domain"/>
    <property type="match status" value="1"/>
</dbReference>
<feature type="region of interest" description="Disordered" evidence="2">
    <location>
        <begin position="792"/>
        <end position="884"/>
    </location>
</feature>
<protein>
    <submittedName>
        <fullName evidence="4">Gas1-like protein</fullName>
    </submittedName>
</protein>
<evidence type="ECO:0000256" key="1">
    <source>
        <dbReference type="PROSITE-ProRule" id="PRU00023"/>
    </source>
</evidence>
<dbReference type="AlphaFoldDB" id="A0A364MXK1"/>
<dbReference type="PANTHER" id="PTHR34618">
    <property type="entry name" value="SURFACE PROTEIN MAS1, PUTATIVE-RELATED"/>
    <property type="match status" value="1"/>
</dbReference>
<feature type="compositionally biased region" description="Low complexity" evidence="2">
    <location>
        <begin position="823"/>
        <end position="846"/>
    </location>
</feature>
<feature type="compositionally biased region" description="Gly residues" evidence="2">
    <location>
        <begin position="847"/>
        <end position="871"/>
    </location>
</feature>
<evidence type="ECO:0000313" key="4">
    <source>
        <dbReference type="EMBL" id="RAR05770.1"/>
    </source>
</evidence>
<gene>
    <name evidence="4" type="ORF">DDE83_007230</name>
</gene>
<keyword evidence="3" id="KW-1133">Transmembrane helix</keyword>
<keyword evidence="5" id="KW-1185">Reference proteome</keyword>
<dbReference type="OrthoDB" id="3241054at2759"/>
<feature type="compositionally biased region" description="Basic residues" evidence="2">
    <location>
        <begin position="873"/>
        <end position="884"/>
    </location>
</feature>
<dbReference type="PANTHER" id="PTHR34618:SF3">
    <property type="entry name" value="GEGH 16 PROTEIN"/>
    <property type="match status" value="1"/>
</dbReference>
<feature type="transmembrane region" description="Helical" evidence="3">
    <location>
        <begin position="526"/>
        <end position="553"/>
    </location>
</feature>
<dbReference type="EMBL" id="QGDH01000126">
    <property type="protein sequence ID" value="RAR05770.1"/>
    <property type="molecule type" value="Genomic_DNA"/>
</dbReference>
<keyword evidence="1" id="KW-0040">ANK repeat</keyword>
<name>A0A364MXK1_STELY</name>
<sequence length="884" mass="96724">MESYTSIDRVRFRLLDLPLELVQLILRHAIKIRGIKHGIRMRLVNRLFSEQIPKLICIHGMLLDSEILKLWKSKSFTICYMVPRIMDDPGHEQPAQVCIRKVAERLAPKASDILHYVTSLVTLVVERQDCQPILVRKRPWNTPTKEHFEGHVQAAAVYMDHVSDVKKWGVPRTTSTLFGSCSALAAKFGSKEMIELYLAGQITANRCEMLPHASRQGRADMVNFIFDYATETVPWHFSCDRRIKIEHAALMRSLKTPSPEIWDFLIEVHKKYNIAPRRAREKWAFAFCCRNNWTAMALHLASLSATVLNRSSGYVAELILYAADRGHTEILREILRRHLMWIGEHLVKEGAGSGYMKVVRLLQLRYYSRLRPLAAAAYRDYGDVVELLLEIGGDANEEDWNKKPAIVHAVRHQNKRMFKCLIAHGAVLPKGIMREDVLNEYRHLGPDSILAPFLHALQNSHDLAEHVSWTWILPWVLDIPSVPPLSIHLHQRSTSSLLSSSTLILSFFYFYILFSALSASFTTSIIMYYSATTFALAALFTTVHSHAAILAAVGDSGESQGFLVDPDIARNCTTISPCQQDATIIRDEEISQNIVNACGRTEIAGNIDIGEQTENELAAGRMAQVSSGSMLAVTIHQVNADGAGPFECDMDETSNAVTTFTPLKVSNNIPGSFGLSQAKEKDFVINVQMPDNFNCLGASTGNICTVRCRNNAIAGPFGGCFAVQQTDGTGRTNESASAVDTAQTLEGISAQILQNQKDLPAAIAANQAAGAAGGNEGASAISALLPAATQAPGAGNGNGNGNGNQNNGNGNGNQNGNQGQGQGQNQQSQQGQGQGQQGQNQDATQGQGQGQGQGGRGQGNGFGGFGFGNRGGNRLRRFSSKFLS</sequence>
<dbReference type="InterPro" id="IPR036770">
    <property type="entry name" value="Ankyrin_rpt-contain_sf"/>
</dbReference>
<dbReference type="SUPFAM" id="SSF48403">
    <property type="entry name" value="Ankyrin repeat"/>
    <property type="match status" value="1"/>
</dbReference>
<comment type="caution">
    <text evidence="4">The sequence shown here is derived from an EMBL/GenBank/DDBJ whole genome shotgun (WGS) entry which is preliminary data.</text>
</comment>
<organism evidence="4 5">
    <name type="scientific">Stemphylium lycopersici</name>
    <name type="common">Tomato gray leaf spot disease fungus</name>
    <name type="synonym">Thyrospora lycopersici</name>
    <dbReference type="NCBI Taxonomy" id="183478"/>
    <lineage>
        <taxon>Eukaryota</taxon>
        <taxon>Fungi</taxon>
        <taxon>Dikarya</taxon>
        <taxon>Ascomycota</taxon>
        <taxon>Pezizomycotina</taxon>
        <taxon>Dothideomycetes</taxon>
        <taxon>Pleosporomycetidae</taxon>
        <taxon>Pleosporales</taxon>
        <taxon>Pleosporineae</taxon>
        <taxon>Pleosporaceae</taxon>
        <taxon>Stemphylium</taxon>
    </lineage>
</organism>
<reference evidence="5" key="1">
    <citation type="submission" date="2018-05" db="EMBL/GenBank/DDBJ databases">
        <title>Draft genome sequence of Stemphylium lycopersici strain CIDEFI 213.</title>
        <authorList>
            <person name="Medina R."/>
            <person name="Franco M.E.E."/>
            <person name="Lucentini C.G."/>
            <person name="Saparrat M.C.N."/>
            <person name="Balatti P.A."/>
        </authorList>
    </citation>
    <scope>NUCLEOTIDE SEQUENCE [LARGE SCALE GENOMIC DNA]</scope>
    <source>
        <strain evidence="5">CIDEFI 213</strain>
    </source>
</reference>
<dbReference type="Proteomes" id="UP000249619">
    <property type="component" value="Unassembled WGS sequence"/>
</dbReference>
<feature type="compositionally biased region" description="Gly residues" evidence="2">
    <location>
        <begin position="809"/>
        <end position="822"/>
    </location>
</feature>
<dbReference type="InterPro" id="IPR002110">
    <property type="entry name" value="Ankyrin_rpt"/>
</dbReference>
<feature type="transmembrane region" description="Helical" evidence="3">
    <location>
        <begin position="496"/>
        <end position="514"/>
    </location>
</feature>
<dbReference type="STRING" id="183478.A0A364MXK1"/>
<dbReference type="SMART" id="SM00248">
    <property type="entry name" value="ANK"/>
    <property type="match status" value="3"/>
</dbReference>
<feature type="repeat" description="ANK" evidence="1">
    <location>
        <begin position="368"/>
        <end position="400"/>
    </location>
</feature>
<evidence type="ECO:0000313" key="5">
    <source>
        <dbReference type="Proteomes" id="UP000249619"/>
    </source>
</evidence>
<evidence type="ECO:0000256" key="3">
    <source>
        <dbReference type="SAM" id="Phobius"/>
    </source>
</evidence>
<dbReference type="Pfam" id="PF11327">
    <property type="entry name" value="Egh16-like"/>
    <property type="match status" value="1"/>
</dbReference>